<evidence type="ECO:0000313" key="2">
    <source>
        <dbReference type="EMBL" id="MUM76205.1"/>
    </source>
</evidence>
<organism evidence="2 3">
    <name type="scientific">Pseudodesulfovibrio alkaliphilus</name>
    <dbReference type="NCBI Taxonomy" id="2661613"/>
    <lineage>
        <taxon>Bacteria</taxon>
        <taxon>Pseudomonadati</taxon>
        <taxon>Thermodesulfobacteriota</taxon>
        <taxon>Desulfovibrionia</taxon>
        <taxon>Desulfovibrionales</taxon>
        <taxon>Desulfovibrionaceae</taxon>
    </lineage>
</organism>
<proteinExistence type="predicted"/>
<feature type="region of interest" description="Disordered" evidence="1">
    <location>
        <begin position="1"/>
        <end position="32"/>
    </location>
</feature>
<evidence type="ECO:0000256" key="1">
    <source>
        <dbReference type="SAM" id="MobiDB-lite"/>
    </source>
</evidence>
<dbReference type="Proteomes" id="UP000461162">
    <property type="component" value="Unassembled WGS sequence"/>
</dbReference>
<dbReference type="AlphaFoldDB" id="A0A7K1KJJ6"/>
<gene>
    <name evidence="2" type="ORF">GKC30_01005</name>
</gene>
<accession>A0A7K1KJJ6</accession>
<feature type="region of interest" description="Disordered" evidence="1">
    <location>
        <begin position="62"/>
        <end position="93"/>
    </location>
</feature>
<protein>
    <submittedName>
        <fullName evidence="2">Uncharacterized protein</fullName>
    </submittedName>
</protein>
<reference evidence="2 3" key="1">
    <citation type="submission" date="2019-11" db="EMBL/GenBank/DDBJ databases">
        <title>Pseudodesulfovibrio alkaliphilus, sp. nov., an alkaliphilic sulfate-reducing bacteria from mud volcano of Taman peninsula, Russia.</title>
        <authorList>
            <person name="Frolova A."/>
            <person name="Merkel A.Y."/>
            <person name="Slobodkin A.I."/>
        </authorList>
    </citation>
    <scope>NUCLEOTIDE SEQUENCE [LARGE SCALE GENOMIC DNA]</scope>
    <source>
        <strain evidence="2 3">F-1</strain>
    </source>
</reference>
<evidence type="ECO:0000313" key="3">
    <source>
        <dbReference type="Proteomes" id="UP000461162"/>
    </source>
</evidence>
<keyword evidence="3" id="KW-1185">Reference proteome</keyword>
<dbReference type="RefSeq" id="WP_155931628.1">
    <property type="nucleotide sequence ID" value="NZ_WODC01000001.1"/>
</dbReference>
<dbReference type="EMBL" id="WODC01000001">
    <property type="protein sequence ID" value="MUM76205.1"/>
    <property type="molecule type" value="Genomic_DNA"/>
</dbReference>
<name>A0A7K1KJJ6_9BACT</name>
<feature type="compositionally biased region" description="Gly residues" evidence="1">
    <location>
        <begin position="22"/>
        <end position="32"/>
    </location>
</feature>
<sequence>MPFFSNRGFGRGFLANDPARRQGGGRGFGRGYGGQGCGQGYGYGCGFGRGMGFGQGFGPGRGAVPIAPATDRPNRRMSGSMARSREDVAPGRGFGAGPAWGCGGAIRRRRRTRILWNPAETRG</sequence>
<comment type="caution">
    <text evidence="2">The sequence shown here is derived from an EMBL/GenBank/DDBJ whole genome shotgun (WGS) entry which is preliminary data.</text>
</comment>